<name>A0A7Y6NTN8_9BURK</name>
<organism evidence="1 2">
    <name type="scientific">Piscinibacter koreensis</name>
    <dbReference type="NCBI Taxonomy" id="2742824"/>
    <lineage>
        <taxon>Bacteria</taxon>
        <taxon>Pseudomonadati</taxon>
        <taxon>Pseudomonadota</taxon>
        <taxon>Betaproteobacteria</taxon>
        <taxon>Burkholderiales</taxon>
        <taxon>Sphaerotilaceae</taxon>
        <taxon>Piscinibacter</taxon>
    </lineage>
</organism>
<keyword evidence="2" id="KW-1185">Reference proteome</keyword>
<sequence length="71" mass="7486">MIVPADGGVCASVAVVGPERGGLRSQRFIDLGQFQDAESAFSAAIGAAEAWIDDEARRTRRTPGTDFASLF</sequence>
<dbReference type="EMBL" id="JABWMJ010000034">
    <property type="protein sequence ID" value="NUZ09135.1"/>
    <property type="molecule type" value="Genomic_DNA"/>
</dbReference>
<gene>
    <name evidence="1" type="ORF">HQN59_25715</name>
</gene>
<dbReference type="Proteomes" id="UP000529637">
    <property type="component" value="Unassembled WGS sequence"/>
</dbReference>
<evidence type="ECO:0000313" key="1">
    <source>
        <dbReference type="EMBL" id="NUZ09135.1"/>
    </source>
</evidence>
<accession>A0A7Y6NTN8</accession>
<protein>
    <submittedName>
        <fullName evidence="1">Uncharacterized protein</fullName>
    </submittedName>
</protein>
<evidence type="ECO:0000313" key="2">
    <source>
        <dbReference type="Proteomes" id="UP000529637"/>
    </source>
</evidence>
<comment type="caution">
    <text evidence="1">The sequence shown here is derived from an EMBL/GenBank/DDBJ whole genome shotgun (WGS) entry which is preliminary data.</text>
</comment>
<proteinExistence type="predicted"/>
<dbReference type="RefSeq" id="WP_176071977.1">
    <property type="nucleotide sequence ID" value="NZ_JABWMJ010000034.1"/>
</dbReference>
<dbReference type="AlphaFoldDB" id="A0A7Y6NTN8"/>
<reference evidence="1 2" key="1">
    <citation type="submission" date="2020-06" db="EMBL/GenBank/DDBJ databases">
        <title>Schlegella sp. ID0723 isolated from air conditioner.</title>
        <authorList>
            <person name="Kim D.Y."/>
            <person name="Kim D.-U."/>
        </authorList>
    </citation>
    <scope>NUCLEOTIDE SEQUENCE [LARGE SCALE GENOMIC DNA]</scope>
    <source>
        <strain evidence="1 2">ID0723</strain>
    </source>
</reference>